<accession>A0ABQ4ULL8</accession>
<name>A0ABQ4ULL8_9HYPH</name>
<reference evidence="1" key="2">
    <citation type="submission" date="2021-08" db="EMBL/GenBank/DDBJ databases">
        <authorList>
            <person name="Tani A."/>
            <person name="Ola A."/>
            <person name="Ogura Y."/>
            <person name="Katsura K."/>
            <person name="Hayashi T."/>
        </authorList>
    </citation>
    <scope>NUCLEOTIDE SEQUENCE</scope>
    <source>
        <strain evidence="1">NBRC 15686</strain>
    </source>
</reference>
<dbReference type="EMBL" id="BPRC01000024">
    <property type="protein sequence ID" value="GJE67237.1"/>
    <property type="molecule type" value="Genomic_DNA"/>
</dbReference>
<organism evidence="1 2">
    <name type="scientific">Methylorubrum aminovorans</name>
    <dbReference type="NCBI Taxonomy" id="269069"/>
    <lineage>
        <taxon>Bacteria</taxon>
        <taxon>Pseudomonadati</taxon>
        <taxon>Pseudomonadota</taxon>
        <taxon>Alphaproteobacteria</taxon>
        <taxon>Hyphomicrobiales</taxon>
        <taxon>Methylobacteriaceae</taxon>
        <taxon>Methylorubrum</taxon>
    </lineage>
</organism>
<reference evidence="1" key="1">
    <citation type="journal article" date="2021" name="Front. Microbiol.">
        <title>Comprehensive Comparative Genomics and Phenotyping of Methylobacterium Species.</title>
        <authorList>
            <person name="Alessa O."/>
            <person name="Ogura Y."/>
            <person name="Fujitani Y."/>
            <person name="Takami H."/>
            <person name="Hayashi T."/>
            <person name="Sahin N."/>
            <person name="Tani A."/>
        </authorList>
    </citation>
    <scope>NUCLEOTIDE SEQUENCE</scope>
    <source>
        <strain evidence="1">NBRC 15686</strain>
    </source>
</reference>
<keyword evidence="2" id="KW-1185">Reference proteome</keyword>
<evidence type="ECO:0008006" key="3">
    <source>
        <dbReference type="Google" id="ProtNLM"/>
    </source>
</evidence>
<sequence length="686" mass="76271">MQCLARALAILVVSGGLIGGAGAGEAKFYRGTHVCNGNLTLDDWEFSPADARFNVFFRRADGQSFQALELTAQSTADGLVLSDRRGRPWLALRTQPDGETLHGRWLSYQGRPQTECEPFTVERTESAKARMDGLFALFGEAEPTVRTARAAAAEQQRLPPIELLPELDQQAYRQRYAEAAPAFWKRFYEAERKRLADAPIATPEERERLVAALRAGSSAEATPQGSLERDAAARQSALDRLRLVADRLADQNSPLQPLPMDSLCERLSDFGYIDTERLELAVGLPVEAWNRAFTESLIQQVQSCKEGKTVVRLLTQSYPEIERRGRNAAWLREQRERLCALPPTLATLRDTNGLHLSQEELRRNDVPRALYERFVGAPLEPRRAELERAAVREIEDAFAKETPTSLPLDQARSRCQSLVGRSWGNDALSRLYKVCTEAADSYVDRTIRRSFQAQVERIEAAPKTFEGLRTNHWFLMDTGDLAGAYPPPALLAEFNAKAAGARAEAVRAARDEVEKAFAAADPMARTPEAPILRCGRDPLPSDETLRPLVLACLDAARAFETRREEARCKEALKASGAGDGLLAATIRPKPGSDTAIPVRQVVCGGARQTIAVTFPTSGMLWWSKQYMEVRLPNDPKRDEPRIVRWLIEPVSGKAEWAMTKLEAKTIDLPVAEELFLPCLARQGLCR</sequence>
<comment type="caution">
    <text evidence="1">The sequence shown here is derived from an EMBL/GenBank/DDBJ whole genome shotgun (WGS) entry which is preliminary data.</text>
</comment>
<proteinExistence type="predicted"/>
<protein>
    <recommendedName>
        <fullName evidence="3">Lysozyme inhibitor LprI N-terminal domain-containing protein</fullName>
    </recommendedName>
</protein>
<dbReference type="Proteomes" id="UP001055039">
    <property type="component" value="Unassembled WGS sequence"/>
</dbReference>
<evidence type="ECO:0000313" key="1">
    <source>
        <dbReference type="EMBL" id="GJE67237.1"/>
    </source>
</evidence>
<evidence type="ECO:0000313" key="2">
    <source>
        <dbReference type="Proteomes" id="UP001055039"/>
    </source>
</evidence>
<gene>
    <name evidence="1" type="ORF">LNAOJCKE_4467</name>
</gene>